<evidence type="ECO:0000313" key="2">
    <source>
        <dbReference type="Proteomes" id="UP001370490"/>
    </source>
</evidence>
<dbReference type="EMBL" id="JBAMMX010000002">
    <property type="protein sequence ID" value="KAK6945848.1"/>
    <property type="molecule type" value="Genomic_DNA"/>
</dbReference>
<name>A0AAN8W3W9_9MAGN</name>
<evidence type="ECO:0000313" key="1">
    <source>
        <dbReference type="EMBL" id="KAK6945848.1"/>
    </source>
</evidence>
<sequence>MKSDVVINISILTLQHLLKKRTILLNEFVFVQMLLKVKKTTQVTMKNHSSIKREIKIGGGREVTRRTLGEPRNPDNHHPSIVRTTVATSRRELLVKLQELEVEQTMNRIISSINPVTGDFFSKIDSNPDLFVTLPLTVELALAELCTAFVLLGIEKLDLLWCILEPYSPLCQQALWFETLLHDRQVLLIQNLREFPFLMAPTHELHQISVPQSTDDPYFRSILFFPLFGTSRNPLNSNIAAQFSQIKYYPLLSLHCTSSSLQTKANQRQEAEPRNQHSILPLVLLCFSYLGRTGIYLQIGTEIPTAKGMYLKVCTCGSRKSKSNPFRQVLRQVNWIREVLQNLHVILVTGEVNL</sequence>
<dbReference type="Proteomes" id="UP001370490">
    <property type="component" value="Unassembled WGS sequence"/>
</dbReference>
<organism evidence="1 2">
    <name type="scientific">Dillenia turbinata</name>
    <dbReference type="NCBI Taxonomy" id="194707"/>
    <lineage>
        <taxon>Eukaryota</taxon>
        <taxon>Viridiplantae</taxon>
        <taxon>Streptophyta</taxon>
        <taxon>Embryophyta</taxon>
        <taxon>Tracheophyta</taxon>
        <taxon>Spermatophyta</taxon>
        <taxon>Magnoliopsida</taxon>
        <taxon>eudicotyledons</taxon>
        <taxon>Gunneridae</taxon>
        <taxon>Pentapetalae</taxon>
        <taxon>Dilleniales</taxon>
        <taxon>Dilleniaceae</taxon>
        <taxon>Dillenia</taxon>
    </lineage>
</organism>
<protein>
    <submittedName>
        <fullName evidence="1">Uncharacterized protein</fullName>
    </submittedName>
</protein>
<accession>A0AAN8W3W9</accession>
<keyword evidence="2" id="KW-1185">Reference proteome</keyword>
<reference evidence="1 2" key="1">
    <citation type="submission" date="2023-12" db="EMBL/GenBank/DDBJ databases">
        <title>A high-quality genome assembly for Dillenia turbinata (Dilleniales).</title>
        <authorList>
            <person name="Chanderbali A."/>
        </authorList>
    </citation>
    <scope>NUCLEOTIDE SEQUENCE [LARGE SCALE GENOMIC DNA]</scope>
    <source>
        <strain evidence="1">LSX21</strain>
        <tissue evidence="1">Leaf</tissue>
    </source>
</reference>
<proteinExistence type="predicted"/>
<gene>
    <name evidence="1" type="ORF">RJ641_013392</name>
</gene>
<comment type="caution">
    <text evidence="1">The sequence shown here is derived from an EMBL/GenBank/DDBJ whole genome shotgun (WGS) entry which is preliminary data.</text>
</comment>
<dbReference type="AlphaFoldDB" id="A0AAN8W3W9"/>